<evidence type="ECO:0000256" key="2">
    <source>
        <dbReference type="ARBA" id="ARBA00022628"/>
    </source>
</evidence>
<comment type="caution">
    <text evidence="11">The sequence shown here is derived from an EMBL/GenBank/DDBJ whole genome shotgun (WGS) entry which is preliminary data.</text>
</comment>
<evidence type="ECO:0000256" key="4">
    <source>
        <dbReference type="ARBA" id="ARBA00022741"/>
    </source>
</evidence>
<keyword evidence="8" id="KW-0413">Isomerase</keyword>
<evidence type="ECO:0000313" key="11">
    <source>
        <dbReference type="EMBL" id="KKL09868.1"/>
    </source>
</evidence>
<dbReference type="GO" id="GO:0016787">
    <property type="term" value="F:hydrolase activity"/>
    <property type="evidence" value="ECO:0007669"/>
    <property type="project" value="UniProtKB-KW"/>
</dbReference>
<keyword evidence="7" id="KW-0143">Chaperone</keyword>
<dbReference type="PANTHER" id="PTHR43087:SF1">
    <property type="entry name" value="LAO_AO TRANSPORT SYSTEM ATPASE"/>
    <property type="match status" value="1"/>
</dbReference>
<dbReference type="EMBL" id="LAZR01042295">
    <property type="protein sequence ID" value="KKL09868.1"/>
    <property type="molecule type" value="Genomic_DNA"/>
</dbReference>
<accession>A0A0F9DD10</accession>
<dbReference type="GO" id="GO:0031419">
    <property type="term" value="F:cobalamin binding"/>
    <property type="evidence" value="ECO:0007669"/>
    <property type="project" value="UniProtKB-KW"/>
</dbReference>
<dbReference type="GO" id="GO:0005525">
    <property type="term" value="F:GTP binding"/>
    <property type="evidence" value="ECO:0007669"/>
    <property type="project" value="UniProtKB-KW"/>
</dbReference>
<evidence type="ECO:0000256" key="1">
    <source>
        <dbReference type="ARBA" id="ARBA00001922"/>
    </source>
</evidence>
<dbReference type="Gene3D" id="3.40.50.280">
    <property type="entry name" value="Cobalamin-binding domain"/>
    <property type="match status" value="1"/>
</dbReference>
<keyword evidence="3" id="KW-0479">Metal-binding</keyword>
<dbReference type="GO" id="GO:0016853">
    <property type="term" value="F:isomerase activity"/>
    <property type="evidence" value="ECO:0007669"/>
    <property type="project" value="UniProtKB-KW"/>
</dbReference>
<dbReference type="Pfam" id="PF02310">
    <property type="entry name" value="B12-binding"/>
    <property type="match status" value="1"/>
</dbReference>
<name>A0A0F9DD10_9ZZZZ</name>
<dbReference type="InterPro" id="IPR027417">
    <property type="entry name" value="P-loop_NTPase"/>
</dbReference>
<evidence type="ECO:0000256" key="9">
    <source>
        <dbReference type="ARBA" id="ARBA00023285"/>
    </source>
</evidence>
<dbReference type="InterPro" id="IPR036724">
    <property type="entry name" value="Cobalamin-bd_sf"/>
</dbReference>
<dbReference type="Gene3D" id="3.40.50.300">
    <property type="entry name" value="P-loop containing nucleotide triphosphate hydrolases"/>
    <property type="match status" value="1"/>
</dbReference>
<dbReference type="PROSITE" id="PS51332">
    <property type="entry name" value="B12_BINDING"/>
    <property type="match status" value="1"/>
</dbReference>
<keyword evidence="6" id="KW-0342">GTP-binding</keyword>
<feature type="non-terminal residue" evidence="11">
    <location>
        <position position="384"/>
    </location>
</feature>
<dbReference type="FunFam" id="3.40.50.280:FF:000005">
    <property type="entry name" value="Fused isobutyryl-CoA mutase"/>
    <property type="match status" value="1"/>
</dbReference>
<evidence type="ECO:0000256" key="3">
    <source>
        <dbReference type="ARBA" id="ARBA00022723"/>
    </source>
</evidence>
<feature type="domain" description="B12-binding" evidence="10">
    <location>
        <begin position="13"/>
        <end position="151"/>
    </location>
</feature>
<proteinExistence type="predicted"/>
<dbReference type="PANTHER" id="PTHR43087">
    <property type="entry name" value="LYSINE/ARGININE/ORNITHINE TRANSPORT SYSTEM KINASE"/>
    <property type="match status" value="1"/>
</dbReference>
<keyword evidence="4" id="KW-0547">Nucleotide-binding</keyword>
<dbReference type="SUPFAM" id="SSF52242">
    <property type="entry name" value="Cobalamin (vitamin B12)-binding domain"/>
    <property type="match status" value="1"/>
</dbReference>
<dbReference type="AlphaFoldDB" id="A0A0F9DD10"/>
<keyword evidence="2" id="KW-0846">Cobalamin</keyword>
<reference evidence="11" key="1">
    <citation type="journal article" date="2015" name="Nature">
        <title>Complex archaea that bridge the gap between prokaryotes and eukaryotes.</title>
        <authorList>
            <person name="Spang A."/>
            <person name="Saw J.H."/>
            <person name="Jorgensen S.L."/>
            <person name="Zaremba-Niedzwiedzka K."/>
            <person name="Martijn J."/>
            <person name="Lind A.E."/>
            <person name="van Eijk R."/>
            <person name="Schleper C."/>
            <person name="Guy L."/>
            <person name="Ettema T.J."/>
        </authorList>
    </citation>
    <scope>NUCLEOTIDE SEQUENCE</scope>
</reference>
<dbReference type="Pfam" id="PF03308">
    <property type="entry name" value="MeaB"/>
    <property type="match status" value="1"/>
</dbReference>
<keyword evidence="5" id="KW-0378">Hydrolase</keyword>
<evidence type="ECO:0000256" key="5">
    <source>
        <dbReference type="ARBA" id="ARBA00022801"/>
    </source>
</evidence>
<evidence type="ECO:0000256" key="7">
    <source>
        <dbReference type="ARBA" id="ARBA00023186"/>
    </source>
</evidence>
<sequence length="384" mass="42085">MSGEVEVYKPDNHIRVVTATSLFDGHDASINIMRRILQDTGVEVIHIGHNRSVKEIVDAAIEEDVQGVAVSSYQGGHVEFFKYLVDLLGEKGGAQIKIFGGGGGVIVPDEIKALEAYGVAKIYSPEDGSKWGLQGMINHLVKQIDFSPIKSLHFDLDDLSPDNKPMVARLITLVEQVNKPDKKAFIQLKSELKKRAGARKIPIIGMTGTGGAGKSSLTDELILRLLHDFREIRIAIISSDPSRRKTGGALLGDRIRMNAIGNPRVYMRSLATRQSRTEIPDALPDVVEVVKAAGFDLAIVETAGIGQGDSRIVDLVDLSIYAMTSEFGAASQLEKIDMLDFADLVVVNKFEKRGGDDAVRDVRKQVQRNRKAWDTPLEEMPVYG</sequence>
<evidence type="ECO:0000256" key="8">
    <source>
        <dbReference type="ARBA" id="ARBA00023235"/>
    </source>
</evidence>
<dbReference type="SUPFAM" id="SSF52540">
    <property type="entry name" value="P-loop containing nucleoside triphosphate hydrolases"/>
    <property type="match status" value="1"/>
</dbReference>
<dbReference type="InterPro" id="IPR052040">
    <property type="entry name" value="GTPase/Isobutyryl-CoA_mutase"/>
</dbReference>
<evidence type="ECO:0000259" key="10">
    <source>
        <dbReference type="PROSITE" id="PS51332"/>
    </source>
</evidence>
<comment type="cofactor">
    <cofactor evidence="1">
        <name>adenosylcob(III)alamin</name>
        <dbReference type="ChEBI" id="CHEBI:18408"/>
    </cofactor>
</comment>
<dbReference type="NCBIfam" id="TIGR00640">
    <property type="entry name" value="acid_CoA_mut_C"/>
    <property type="match status" value="1"/>
</dbReference>
<gene>
    <name evidence="11" type="ORF">LCGC14_2561550</name>
</gene>
<protein>
    <recommendedName>
        <fullName evidence="10">B12-binding domain-containing protein</fullName>
    </recommendedName>
</protein>
<keyword evidence="9" id="KW-0170">Cobalt</keyword>
<organism evidence="11">
    <name type="scientific">marine sediment metagenome</name>
    <dbReference type="NCBI Taxonomy" id="412755"/>
    <lineage>
        <taxon>unclassified sequences</taxon>
        <taxon>metagenomes</taxon>
        <taxon>ecological metagenomes</taxon>
    </lineage>
</organism>
<dbReference type="InterPro" id="IPR006158">
    <property type="entry name" value="Cobalamin-bd"/>
</dbReference>
<dbReference type="InterPro" id="IPR006159">
    <property type="entry name" value="Acid_CoA_mut_C"/>
</dbReference>
<evidence type="ECO:0000256" key="6">
    <source>
        <dbReference type="ARBA" id="ARBA00023134"/>
    </source>
</evidence>
<dbReference type="GO" id="GO:0046872">
    <property type="term" value="F:metal ion binding"/>
    <property type="evidence" value="ECO:0007669"/>
    <property type="project" value="UniProtKB-KW"/>
</dbReference>